<proteinExistence type="predicted"/>
<reference evidence="2 3" key="1">
    <citation type="submission" date="2024-05" db="EMBL/GenBank/DDBJ databases">
        <title>The nuclear and mitochondrial genome assemblies of Tetragonisca angustula (Apidae: Meliponini), a tiny yet remarkable pollinator in the Neotropics.</title>
        <authorList>
            <person name="Ferrari R."/>
            <person name="Ricardo P.C."/>
            <person name="Dias F.C."/>
            <person name="Araujo N.S."/>
            <person name="Soares D.O."/>
            <person name="Zhou Q.-S."/>
            <person name="Zhu C.-D."/>
            <person name="Coutinho L."/>
            <person name="Airas M.C."/>
            <person name="Batista T.M."/>
        </authorList>
    </citation>
    <scope>NUCLEOTIDE SEQUENCE [LARGE SCALE GENOMIC DNA]</scope>
    <source>
        <strain evidence="2">ASF017062</strain>
        <tissue evidence="2">Abdomen</tissue>
    </source>
</reference>
<evidence type="ECO:0000313" key="3">
    <source>
        <dbReference type="Proteomes" id="UP001432146"/>
    </source>
</evidence>
<accession>A0AAW1ADZ0</accession>
<sequence length="85" mass="9248">MKRQKGAQGEIRGAFVSMREQMCHKGEVPTGRANSIGSRGKPILAPAPRVETNRRCVAPSSNFQVAAKILPMVKQPFLVSESIVD</sequence>
<evidence type="ECO:0000256" key="1">
    <source>
        <dbReference type="SAM" id="MobiDB-lite"/>
    </source>
</evidence>
<dbReference type="Proteomes" id="UP001432146">
    <property type="component" value="Unassembled WGS sequence"/>
</dbReference>
<evidence type="ECO:0000313" key="2">
    <source>
        <dbReference type="EMBL" id="KAK9307078.1"/>
    </source>
</evidence>
<organism evidence="2 3">
    <name type="scientific">Tetragonisca angustula</name>
    <dbReference type="NCBI Taxonomy" id="166442"/>
    <lineage>
        <taxon>Eukaryota</taxon>
        <taxon>Metazoa</taxon>
        <taxon>Ecdysozoa</taxon>
        <taxon>Arthropoda</taxon>
        <taxon>Hexapoda</taxon>
        <taxon>Insecta</taxon>
        <taxon>Pterygota</taxon>
        <taxon>Neoptera</taxon>
        <taxon>Endopterygota</taxon>
        <taxon>Hymenoptera</taxon>
        <taxon>Apocrita</taxon>
        <taxon>Aculeata</taxon>
        <taxon>Apoidea</taxon>
        <taxon>Anthophila</taxon>
        <taxon>Apidae</taxon>
        <taxon>Tetragonisca</taxon>
    </lineage>
</organism>
<dbReference type="AlphaFoldDB" id="A0AAW1ADZ0"/>
<keyword evidence="3" id="KW-1185">Reference proteome</keyword>
<dbReference type="EMBL" id="JAWNGG020000033">
    <property type="protein sequence ID" value="KAK9307078.1"/>
    <property type="molecule type" value="Genomic_DNA"/>
</dbReference>
<feature type="region of interest" description="Disordered" evidence="1">
    <location>
        <begin position="26"/>
        <end position="47"/>
    </location>
</feature>
<protein>
    <submittedName>
        <fullName evidence="2">Uncharacterized protein</fullName>
    </submittedName>
</protein>
<comment type="caution">
    <text evidence="2">The sequence shown here is derived from an EMBL/GenBank/DDBJ whole genome shotgun (WGS) entry which is preliminary data.</text>
</comment>
<name>A0AAW1ADZ0_9HYME</name>
<gene>
    <name evidence="2" type="ORF">QLX08_002417</name>
</gene>